<evidence type="ECO:0000313" key="1">
    <source>
        <dbReference type="EMBL" id="RPD65589.1"/>
    </source>
</evidence>
<name>A0A5C2SR86_9APHY</name>
<dbReference type="Proteomes" id="UP000313359">
    <property type="component" value="Unassembled WGS sequence"/>
</dbReference>
<gene>
    <name evidence="1" type="ORF">L227DRAFT_216007</name>
</gene>
<proteinExistence type="predicted"/>
<dbReference type="EMBL" id="ML122252">
    <property type="protein sequence ID" value="RPD65589.1"/>
    <property type="molecule type" value="Genomic_DNA"/>
</dbReference>
<dbReference type="AlphaFoldDB" id="A0A5C2SR86"/>
<sequence length="185" mass="19570">MRNGKRYVLAVLRCESPPDPPAACPAPSPLLHNQTFASAPIDWEHRDGVLAESLASGCIFSHSSDGSRRPGVLLQFSSTALPHGLARSRACLPSHASCLLTTSVIVERPVLNAWAAENTTEQSTAPMPTAVFIELKNQAGTHASETPRPPSSSDVVLGLRLRKVRSCDALKSDNATAMAGTCACD</sequence>
<keyword evidence="2" id="KW-1185">Reference proteome</keyword>
<organism evidence="1 2">
    <name type="scientific">Lentinus tigrinus ALCF2SS1-6</name>
    <dbReference type="NCBI Taxonomy" id="1328759"/>
    <lineage>
        <taxon>Eukaryota</taxon>
        <taxon>Fungi</taxon>
        <taxon>Dikarya</taxon>
        <taxon>Basidiomycota</taxon>
        <taxon>Agaricomycotina</taxon>
        <taxon>Agaricomycetes</taxon>
        <taxon>Polyporales</taxon>
        <taxon>Polyporaceae</taxon>
        <taxon>Lentinus</taxon>
    </lineage>
</organism>
<reference evidence="1" key="1">
    <citation type="journal article" date="2018" name="Genome Biol. Evol.">
        <title>Genomics and development of Lentinus tigrinus, a white-rot wood-decaying mushroom with dimorphic fruiting bodies.</title>
        <authorList>
            <person name="Wu B."/>
            <person name="Xu Z."/>
            <person name="Knudson A."/>
            <person name="Carlson A."/>
            <person name="Chen N."/>
            <person name="Kovaka S."/>
            <person name="LaButti K."/>
            <person name="Lipzen A."/>
            <person name="Pennachio C."/>
            <person name="Riley R."/>
            <person name="Schakwitz W."/>
            <person name="Umezawa K."/>
            <person name="Ohm R.A."/>
            <person name="Grigoriev I.V."/>
            <person name="Nagy L.G."/>
            <person name="Gibbons J."/>
            <person name="Hibbett D."/>
        </authorList>
    </citation>
    <scope>NUCLEOTIDE SEQUENCE [LARGE SCALE GENOMIC DNA]</scope>
    <source>
        <strain evidence="1">ALCF2SS1-6</strain>
    </source>
</reference>
<accession>A0A5C2SR86</accession>
<evidence type="ECO:0000313" key="2">
    <source>
        <dbReference type="Proteomes" id="UP000313359"/>
    </source>
</evidence>
<protein>
    <submittedName>
        <fullName evidence="1">Uncharacterized protein</fullName>
    </submittedName>
</protein>